<keyword evidence="3" id="KW-1185">Reference proteome</keyword>
<organism evidence="2 3">
    <name type="scientific">Rosistilla ulvae</name>
    <dbReference type="NCBI Taxonomy" id="1930277"/>
    <lineage>
        <taxon>Bacteria</taxon>
        <taxon>Pseudomonadati</taxon>
        <taxon>Planctomycetota</taxon>
        <taxon>Planctomycetia</taxon>
        <taxon>Pirellulales</taxon>
        <taxon>Pirellulaceae</taxon>
        <taxon>Rosistilla</taxon>
    </lineage>
</organism>
<feature type="compositionally biased region" description="Polar residues" evidence="1">
    <location>
        <begin position="46"/>
        <end position="55"/>
    </location>
</feature>
<dbReference type="AlphaFoldDB" id="A0A517LUP5"/>
<dbReference type="EMBL" id="CP036261">
    <property type="protein sequence ID" value="QDS86329.1"/>
    <property type="molecule type" value="Genomic_DNA"/>
</dbReference>
<dbReference type="KEGG" id="ruv:EC9_04900"/>
<accession>A0A517LUP5</accession>
<proteinExistence type="predicted"/>
<evidence type="ECO:0000313" key="3">
    <source>
        <dbReference type="Proteomes" id="UP000319557"/>
    </source>
</evidence>
<feature type="region of interest" description="Disordered" evidence="1">
    <location>
        <begin position="44"/>
        <end position="109"/>
    </location>
</feature>
<evidence type="ECO:0000256" key="1">
    <source>
        <dbReference type="SAM" id="MobiDB-lite"/>
    </source>
</evidence>
<gene>
    <name evidence="2" type="ORF">EC9_04900</name>
</gene>
<dbReference type="Proteomes" id="UP000319557">
    <property type="component" value="Chromosome"/>
</dbReference>
<sequence length="139" mass="15638">MQIACWREGGKMTAGSGKARYCRFEPEKGSLPHFAHPVYRMGQPKEATTQTLAKKSQSDSHPFALRPEQEQPRTRRKHLTAGVSPQIKRHLHMGVSPQTNPKRKTALPCPAVGHTRSTMGELYWGTLLRCPLCPKRDLP</sequence>
<protein>
    <submittedName>
        <fullName evidence="2">Uncharacterized protein</fullName>
    </submittedName>
</protein>
<reference evidence="2 3" key="1">
    <citation type="submission" date="2019-02" db="EMBL/GenBank/DDBJ databases">
        <title>Deep-cultivation of Planctomycetes and their phenomic and genomic characterization uncovers novel biology.</title>
        <authorList>
            <person name="Wiegand S."/>
            <person name="Jogler M."/>
            <person name="Boedeker C."/>
            <person name="Pinto D."/>
            <person name="Vollmers J."/>
            <person name="Rivas-Marin E."/>
            <person name="Kohn T."/>
            <person name="Peeters S.H."/>
            <person name="Heuer A."/>
            <person name="Rast P."/>
            <person name="Oberbeckmann S."/>
            <person name="Bunk B."/>
            <person name="Jeske O."/>
            <person name="Meyerdierks A."/>
            <person name="Storesund J.E."/>
            <person name="Kallscheuer N."/>
            <person name="Luecker S."/>
            <person name="Lage O.M."/>
            <person name="Pohl T."/>
            <person name="Merkel B.J."/>
            <person name="Hornburger P."/>
            <person name="Mueller R.-W."/>
            <person name="Bruemmer F."/>
            <person name="Labrenz M."/>
            <person name="Spormann A.M."/>
            <person name="Op den Camp H."/>
            <person name="Overmann J."/>
            <person name="Amann R."/>
            <person name="Jetten M.S.M."/>
            <person name="Mascher T."/>
            <person name="Medema M.H."/>
            <person name="Devos D.P."/>
            <person name="Kaster A.-K."/>
            <person name="Ovreas L."/>
            <person name="Rohde M."/>
            <person name="Galperin M.Y."/>
            <person name="Jogler C."/>
        </authorList>
    </citation>
    <scope>NUCLEOTIDE SEQUENCE [LARGE SCALE GENOMIC DNA]</scope>
    <source>
        <strain evidence="2 3">EC9</strain>
    </source>
</reference>
<evidence type="ECO:0000313" key="2">
    <source>
        <dbReference type="EMBL" id="QDS86329.1"/>
    </source>
</evidence>
<name>A0A517LUP5_9BACT</name>